<sequence>MAITSKTRKELWAKSGNRCAICKKELVHQISQEDGSFIIGDECHIISSSIDGPRYKPGIEDYDSYDNLLLLCKNHHREIDENCTSYTEELLHYIKMSHENWVKETLDSSMSGKSIIRKPRFIKRITSGKELLNIFHHIAFIYRDYDEPADEEECIYIADVFQCFTDIIDIYSDLEVSDLIKEGQNLTRIINELKEKGYYVYAESHKVKLTGENPIICNACTIILKKQDCEGLYCVYN</sequence>
<organism evidence="2">
    <name type="scientific">Bacteroides caccae</name>
    <dbReference type="NCBI Taxonomy" id="47678"/>
    <lineage>
        <taxon>Bacteria</taxon>
        <taxon>Pseudomonadati</taxon>
        <taxon>Bacteroidota</taxon>
        <taxon>Bacteroidia</taxon>
        <taxon>Bacteroidales</taxon>
        <taxon>Bacteroidaceae</taxon>
        <taxon>Bacteroides</taxon>
    </lineage>
</organism>
<protein>
    <recommendedName>
        <fullName evidence="1">HNH nuclease domain-containing protein</fullName>
    </recommendedName>
</protein>
<dbReference type="InterPro" id="IPR003615">
    <property type="entry name" value="HNH_nuc"/>
</dbReference>
<dbReference type="AlphaFoldDB" id="A0A6N2WRV7"/>
<name>A0A6N2WRV7_9BACE</name>
<dbReference type="Pfam" id="PF13391">
    <property type="entry name" value="HNH_2"/>
    <property type="match status" value="1"/>
</dbReference>
<gene>
    <name evidence="2" type="ORF">BCLFYP20_04221</name>
</gene>
<evidence type="ECO:0000313" key="2">
    <source>
        <dbReference type="EMBL" id="VYT44711.1"/>
    </source>
</evidence>
<proteinExistence type="predicted"/>
<feature type="domain" description="HNH nuclease" evidence="1">
    <location>
        <begin position="19"/>
        <end position="80"/>
    </location>
</feature>
<dbReference type="RefSeq" id="WP_421727576.1">
    <property type="nucleotide sequence ID" value="NZ_CACRTB010000038.1"/>
</dbReference>
<evidence type="ECO:0000259" key="1">
    <source>
        <dbReference type="Pfam" id="PF13391"/>
    </source>
</evidence>
<dbReference type="EMBL" id="CACRTB010000038">
    <property type="protein sequence ID" value="VYT44711.1"/>
    <property type="molecule type" value="Genomic_DNA"/>
</dbReference>
<reference evidence="2" key="1">
    <citation type="submission" date="2019-11" db="EMBL/GenBank/DDBJ databases">
        <authorList>
            <person name="Feng L."/>
        </authorList>
    </citation>
    <scope>NUCLEOTIDE SEQUENCE</scope>
    <source>
        <strain evidence="2">BcaccaeLFYP20</strain>
    </source>
</reference>
<accession>A0A6N2WRV7</accession>